<feature type="region of interest" description="Disordered" evidence="1">
    <location>
        <begin position="87"/>
        <end position="107"/>
    </location>
</feature>
<dbReference type="PANTHER" id="PTHR33710">
    <property type="entry name" value="BNAC02G09200D PROTEIN"/>
    <property type="match status" value="1"/>
</dbReference>
<gene>
    <name evidence="3" type="ORF">Cgig2_000358</name>
</gene>
<protein>
    <recommendedName>
        <fullName evidence="2">Endonuclease/exonuclease/phosphatase domain-containing protein</fullName>
    </recommendedName>
</protein>
<evidence type="ECO:0000259" key="2">
    <source>
        <dbReference type="Pfam" id="PF03372"/>
    </source>
</evidence>
<evidence type="ECO:0000256" key="1">
    <source>
        <dbReference type="SAM" id="MobiDB-lite"/>
    </source>
</evidence>
<dbReference type="InterPro" id="IPR005135">
    <property type="entry name" value="Endo/exonuclease/phosphatase"/>
</dbReference>
<keyword evidence="4" id="KW-1185">Reference proteome</keyword>
<dbReference type="Pfam" id="PF03372">
    <property type="entry name" value="Exo_endo_phos"/>
    <property type="match status" value="1"/>
</dbReference>
<organism evidence="3 4">
    <name type="scientific">Carnegiea gigantea</name>
    <dbReference type="NCBI Taxonomy" id="171969"/>
    <lineage>
        <taxon>Eukaryota</taxon>
        <taxon>Viridiplantae</taxon>
        <taxon>Streptophyta</taxon>
        <taxon>Embryophyta</taxon>
        <taxon>Tracheophyta</taxon>
        <taxon>Spermatophyta</taxon>
        <taxon>Magnoliopsida</taxon>
        <taxon>eudicotyledons</taxon>
        <taxon>Gunneridae</taxon>
        <taxon>Pentapetalae</taxon>
        <taxon>Caryophyllales</taxon>
        <taxon>Cactineae</taxon>
        <taxon>Cactaceae</taxon>
        <taxon>Cactoideae</taxon>
        <taxon>Echinocereeae</taxon>
        <taxon>Carnegiea</taxon>
    </lineage>
</organism>
<evidence type="ECO:0000313" key="4">
    <source>
        <dbReference type="Proteomes" id="UP001153076"/>
    </source>
</evidence>
<evidence type="ECO:0000313" key="3">
    <source>
        <dbReference type="EMBL" id="KAJ8436062.1"/>
    </source>
</evidence>
<dbReference type="SUPFAM" id="SSF56219">
    <property type="entry name" value="DNase I-like"/>
    <property type="match status" value="1"/>
</dbReference>
<accession>A0A9Q1QBJ3</accession>
<sequence length="653" mass="76744">MLGILIKTDKYTKEKLMLKYARLLVEMPLGGNFLDFIEFANEKNVVIRQKVIYEWLPIKCSYCKMYGHSQENCRKKTQPRQEWRVITHNTPQEHSSPPDQTPSKGGGDDFQLATWHITRQTASRATDLFAPDDLLQVNLYNALLDEDVILDQGGESGYDRFLETKVKEQNIDHVMNRICPNWQWRHNATRTERGRIILCWHLRRYRFSLISMTDQLLYREATHLPTGKNFHITFIYGRNLVDQRLPLWKGLKAISQSMDDPWCVLGDFNSILHQGDRIRGIDVTDGEIKDFTACIQHCGAFFTWTNKQIWSRIDRALHNGFWYACHDFTHMHYLPQALSDHTPIILSFSHCPKPRYTFLFCDMWANDRGFKDIVKTCLTQNQNGSKLRQLQQLSKSRYADIYEQQLRARSQLLQVQSLLQQDPSNEASSRDHYIAINHSAMLLIKQQSKAEWIGYGDECSRVFMARIKQRKALSSIYHMKDLKDQRVEGFIEVSRYYKGLLGARETQRTPIDPHAQVFIIPQVVVSQAIAKRKDHLWIHWIHGRYLRERESGGNIPLKVTHNLNLNKDGKEAFIISLRNLKMPKRLRSLIQVMTNAVIYHIWQARNKLFFKNEPHSVHSILKEIKAQILDRVLQIHQHRHKYTTCIDFLLLRK</sequence>
<dbReference type="GO" id="GO:0003824">
    <property type="term" value="F:catalytic activity"/>
    <property type="evidence" value="ECO:0007669"/>
    <property type="project" value="InterPro"/>
</dbReference>
<dbReference type="AlphaFoldDB" id="A0A9Q1QBJ3"/>
<dbReference type="InterPro" id="IPR036691">
    <property type="entry name" value="Endo/exonu/phosph_ase_sf"/>
</dbReference>
<name>A0A9Q1QBJ3_9CARY</name>
<feature type="domain" description="Endonuclease/exonuclease/phosphatase" evidence="2">
    <location>
        <begin position="236"/>
        <end position="341"/>
    </location>
</feature>
<dbReference type="OrthoDB" id="1227051at2759"/>
<dbReference type="Proteomes" id="UP001153076">
    <property type="component" value="Unassembled WGS sequence"/>
</dbReference>
<dbReference type="Gene3D" id="3.60.10.10">
    <property type="entry name" value="Endonuclease/exonuclease/phosphatase"/>
    <property type="match status" value="1"/>
</dbReference>
<comment type="caution">
    <text evidence="3">The sequence shown here is derived from an EMBL/GenBank/DDBJ whole genome shotgun (WGS) entry which is preliminary data.</text>
</comment>
<dbReference type="EMBL" id="JAKOGI010000368">
    <property type="protein sequence ID" value="KAJ8436062.1"/>
    <property type="molecule type" value="Genomic_DNA"/>
</dbReference>
<feature type="compositionally biased region" description="Polar residues" evidence="1">
    <location>
        <begin position="87"/>
        <end position="103"/>
    </location>
</feature>
<dbReference type="PANTHER" id="PTHR33710:SF71">
    <property type="entry name" value="ENDONUCLEASE_EXONUCLEASE_PHOSPHATASE DOMAIN-CONTAINING PROTEIN"/>
    <property type="match status" value="1"/>
</dbReference>
<reference evidence="3" key="1">
    <citation type="submission" date="2022-04" db="EMBL/GenBank/DDBJ databases">
        <title>Carnegiea gigantea Genome sequencing and assembly v2.</title>
        <authorList>
            <person name="Copetti D."/>
            <person name="Sanderson M.J."/>
            <person name="Burquez A."/>
            <person name="Wojciechowski M.F."/>
        </authorList>
    </citation>
    <scope>NUCLEOTIDE SEQUENCE</scope>
    <source>
        <strain evidence="3">SGP5-SGP5p</strain>
        <tissue evidence="3">Aerial part</tissue>
    </source>
</reference>
<proteinExistence type="predicted"/>